<feature type="compositionally biased region" description="Low complexity" evidence="3">
    <location>
        <begin position="1240"/>
        <end position="1256"/>
    </location>
</feature>
<keyword evidence="6" id="KW-1185">Reference proteome</keyword>
<dbReference type="AlphaFoldDB" id="F0ZN50"/>
<feature type="non-terminal residue" evidence="5">
    <location>
        <position position="1"/>
    </location>
</feature>
<feature type="region of interest" description="Disordered" evidence="3">
    <location>
        <begin position="506"/>
        <end position="527"/>
    </location>
</feature>
<dbReference type="InterPro" id="IPR025697">
    <property type="entry name" value="CLU_dom"/>
</dbReference>
<feature type="region of interest" description="Disordered" evidence="3">
    <location>
        <begin position="1229"/>
        <end position="1265"/>
    </location>
</feature>
<evidence type="ECO:0000313" key="6">
    <source>
        <dbReference type="Proteomes" id="UP000001064"/>
    </source>
</evidence>
<feature type="compositionally biased region" description="Basic and acidic residues" evidence="3">
    <location>
        <begin position="139"/>
        <end position="154"/>
    </location>
</feature>
<keyword evidence="1" id="KW-0963">Cytoplasm</keyword>
<evidence type="ECO:0000259" key="4">
    <source>
        <dbReference type="PROSITE" id="PS51823"/>
    </source>
</evidence>
<evidence type="ECO:0000256" key="3">
    <source>
        <dbReference type="SAM" id="MobiDB-lite"/>
    </source>
</evidence>
<keyword evidence="2" id="KW-0175">Coiled coil</keyword>
<feature type="compositionally biased region" description="Basic and acidic residues" evidence="3">
    <location>
        <begin position="628"/>
        <end position="645"/>
    </location>
</feature>
<dbReference type="EMBL" id="GL871090">
    <property type="protein sequence ID" value="EGC34617.1"/>
    <property type="molecule type" value="Genomic_DNA"/>
</dbReference>
<protein>
    <recommendedName>
        <fullName evidence="4">Clu domain-containing protein</fullName>
    </recommendedName>
</protein>
<evidence type="ECO:0000313" key="5">
    <source>
        <dbReference type="EMBL" id="EGC34617.1"/>
    </source>
</evidence>
<dbReference type="Pfam" id="PF13424">
    <property type="entry name" value="TPR_12"/>
    <property type="match status" value="2"/>
</dbReference>
<dbReference type="InterPro" id="IPR027523">
    <property type="entry name" value="CLU_prot"/>
</dbReference>
<evidence type="ECO:0000256" key="2">
    <source>
        <dbReference type="SAM" id="Coils"/>
    </source>
</evidence>
<gene>
    <name evidence="5" type="ORF">DICPUDRAFT_34673</name>
</gene>
<proteinExistence type="inferred from homology"/>
<dbReference type="PANTHER" id="PTHR12601:SF6">
    <property type="entry name" value="CLUSTERED MITOCHONDRIA PROTEIN HOMOLOG"/>
    <property type="match status" value="1"/>
</dbReference>
<dbReference type="Gene3D" id="1.25.40.10">
    <property type="entry name" value="Tetratricopeptide repeat domain"/>
    <property type="match status" value="1"/>
</dbReference>
<accession>F0ZN50</accession>
<dbReference type="GO" id="GO:0008053">
    <property type="term" value="P:mitochondrial fusion"/>
    <property type="evidence" value="ECO:0007669"/>
    <property type="project" value="EnsemblProtists"/>
</dbReference>
<dbReference type="OMA" id="HPVWDKD"/>
<feature type="domain" description="Clu" evidence="4">
    <location>
        <begin position="339"/>
        <end position="595"/>
    </location>
</feature>
<dbReference type="VEuPathDB" id="AmoebaDB:DICPUDRAFT_34673"/>
<dbReference type="GO" id="GO:0003729">
    <property type="term" value="F:mRNA binding"/>
    <property type="evidence" value="ECO:0000318"/>
    <property type="project" value="GO_Central"/>
</dbReference>
<dbReference type="HAMAP" id="MF_03013">
    <property type="entry name" value="CLU"/>
    <property type="match status" value="1"/>
</dbReference>
<dbReference type="InParanoid" id="F0ZN50"/>
<dbReference type="FunFam" id="3.30.2280.10:FF:000002">
    <property type="entry name" value="Clustered mitochondria protein homolog"/>
    <property type="match status" value="1"/>
</dbReference>
<organism evidence="5 6">
    <name type="scientific">Dictyostelium purpureum</name>
    <name type="common">Slime mold</name>
    <dbReference type="NCBI Taxonomy" id="5786"/>
    <lineage>
        <taxon>Eukaryota</taxon>
        <taxon>Amoebozoa</taxon>
        <taxon>Evosea</taxon>
        <taxon>Eumycetozoa</taxon>
        <taxon>Dictyostelia</taxon>
        <taxon>Dictyosteliales</taxon>
        <taxon>Dictyosteliaceae</taxon>
        <taxon>Dictyostelium</taxon>
    </lineage>
</organism>
<dbReference type="PANTHER" id="PTHR12601">
    <property type="entry name" value="EUKARYOTIC TRANSLATION INITIATION FACTOR 3 SUBUNIT EIF-3"/>
    <property type="match status" value="1"/>
</dbReference>
<dbReference type="InterPro" id="IPR011990">
    <property type="entry name" value="TPR-like_helical_dom_sf"/>
</dbReference>
<dbReference type="SUPFAM" id="SSF48452">
    <property type="entry name" value="TPR-like"/>
    <property type="match status" value="2"/>
</dbReference>
<dbReference type="InterPro" id="IPR033646">
    <property type="entry name" value="CLU-central"/>
</dbReference>
<sequence>FQIFVKTPVEIGTIKIQVQPTDTLSDIQTFLYETTETCLYSSYEFSFNGVSYSEFSELSAIEGFGEGSTLEMVPVNYNERTSKLHVKRLRDIMSTGLTEFSNMSNPSLFASFSFPEKSNYLTEEQKNEKLNELIKEAEGEVKNETETEAEEKKQQPKQQPKQSKNSNKKNKKQSNEVESVEESESLSPYQKERKEKLTEIKGIDKPLLSNYFPSSPYQMVQCVRQMINSGWSPVPGFRKLYGDLFYLDITLLEGTTICVTAGSQGFYVNSSTHSNFNPTPKSEVFHSLHQLLNQQSRLFRRGLSQVLQQISKNHAFDLLPSATPVHNWVSSNRVNRYDLNKAADSLLTIQDLELRAHPRDWNEEIQGPKELPKTTVQERIIRDRAIAKVNADFVECATRGAQIVADKALPPINPTDPERSHMYLYNNIFFSHALDTRDTYKDCGGDAAARTSANNDLKGIRLYNLADVEGLYTLGTAIIDYKGQRIIAQSLVPGILSNEKTSQIHYGSTDNQTEEEAATSGQPTKKSIKSDEEFHKLLTQVASQIHLSESVVVSEETNEPVTICTAFESKGIMGIDGRRYVLDLVRATPRDPNYPELKDQLCLLRPEVIATFTDYIRLTYISQKKAQKQKEREEKEKNTPKKEGEEQSTSSNDIELTEEELKQCQPLAFNPNLYTPIKLGGTEEEQKKDIENLKSVGVFLKTVLIPKLIEDLMLFNVAPVDGQTLTSVMHNRGINMRYLGLIAKNEGAATVPFIQDLFFNEMVSRAAKHAMNKLLRNTQSSDLANAISHFLNCFLGTETGSVTQDEKNKKAKQIKSNAITELTQGKLWAEIADLVKAKYDFEIPTHSVPMESRLIVLRNFCIKMGIQILAKDYNFTTDHPFTNEDIVDLVPVVKHLSPRSTDGLDLLEAGKTFFNQRRFDLAVDFISEALAVYHQVHGPIHPDAASCFTHLAMLAFQSEQFDLAIDHQKNSLIIHEKCFGFDHNETVNSYTNLAIFCQHAGRFNEAMGYLKHVLYLVDLLGGEYNPERSSVYTTISSLLEETGKFELALEFLQHTLKHQEFVFGVDHLMGSTTLHKMSIICAKNSNFKDAIEYQTKSCAIVEKELGAEHDRTKESKEFLNSMTHTAKQIEQIRKFQAIRQEQEEKEKILKEQQQQQVKQQQHIRNITANAPPSSGSVNDILNYINGKPKLTQKSKPAIKKTGSTSTPKLNNNNASSSITAAAAIAAANKTLNSQTKKESTTTTTTTKSSPKSSANPKKNKANEKK</sequence>
<feature type="coiled-coil region" evidence="2">
    <location>
        <begin position="1132"/>
        <end position="1159"/>
    </location>
</feature>
<evidence type="ECO:0000256" key="1">
    <source>
        <dbReference type="ARBA" id="ARBA00022490"/>
    </source>
</evidence>
<dbReference type="GO" id="GO:0048312">
    <property type="term" value="P:intracellular distribution of mitochondria"/>
    <property type="evidence" value="ECO:0000318"/>
    <property type="project" value="GO_Central"/>
</dbReference>
<dbReference type="Pfam" id="PF15044">
    <property type="entry name" value="CLU_N"/>
    <property type="match status" value="1"/>
</dbReference>
<dbReference type="GO" id="GO:0000266">
    <property type="term" value="P:mitochondrial fission"/>
    <property type="evidence" value="ECO:0007669"/>
    <property type="project" value="EnsemblProtists"/>
</dbReference>
<dbReference type="GO" id="GO:0000281">
    <property type="term" value="P:mitotic cytokinesis"/>
    <property type="evidence" value="ECO:0007669"/>
    <property type="project" value="EnsemblProtists"/>
</dbReference>
<dbReference type="Pfam" id="PF12807">
    <property type="entry name" value="eIF3_p135"/>
    <property type="match status" value="1"/>
</dbReference>
<dbReference type="InterPro" id="IPR019734">
    <property type="entry name" value="TPR_rpt"/>
</dbReference>
<dbReference type="InterPro" id="IPR007967">
    <property type="entry name" value="GSKIP_dom"/>
</dbReference>
<dbReference type="Pfam" id="PF05303">
    <property type="entry name" value="GSKIP_dom"/>
    <property type="match status" value="1"/>
</dbReference>
<dbReference type="Proteomes" id="UP000001064">
    <property type="component" value="Unassembled WGS sequence"/>
</dbReference>
<dbReference type="CDD" id="cd15466">
    <property type="entry name" value="CLU-central"/>
    <property type="match status" value="1"/>
</dbReference>
<dbReference type="GeneID" id="10499448"/>
<reference evidence="6" key="1">
    <citation type="journal article" date="2011" name="Genome Biol.">
        <title>Comparative genomics of the social amoebae Dictyostelium discoideum and Dictyostelium purpureum.</title>
        <authorList>
            <consortium name="US DOE Joint Genome Institute (JGI-PGF)"/>
            <person name="Sucgang R."/>
            <person name="Kuo A."/>
            <person name="Tian X."/>
            <person name="Salerno W."/>
            <person name="Parikh A."/>
            <person name="Feasley C.L."/>
            <person name="Dalin E."/>
            <person name="Tu H."/>
            <person name="Huang E."/>
            <person name="Barry K."/>
            <person name="Lindquist E."/>
            <person name="Shapiro H."/>
            <person name="Bruce D."/>
            <person name="Schmutz J."/>
            <person name="Salamov A."/>
            <person name="Fey P."/>
            <person name="Gaudet P."/>
            <person name="Anjard C."/>
            <person name="Babu M.M."/>
            <person name="Basu S."/>
            <person name="Bushmanova Y."/>
            <person name="van der Wel H."/>
            <person name="Katoh-Kurasawa M."/>
            <person name="Dinh C."/>
            <person name="Coutinho P.M."/>
            <person name="Saito T."/>
            <person name="Elias M."/>
            <person name="Schaap P."/>
            <person name="Kay R.R."/>
            <person name="Henrissat B."/>
            <person name="Eichinger L."/>
            <person name="Rivero F."/>
            <person name="Putnam N.H."/>
            <person name="West C.M."/>
            <person name="Loomis W.F."/>
            <person name="Chisholm R.L."/>
            <person name="Shaulsky G."/>
            <person name="Strassmann J.E."/>
            <person name="Queller D.C."/>
            <person name="Kuspa A."/>
            <person name="Grigoriev I.V."/>
        </authorList>
    </citation>
    <scope>NUCLEOTIDE SEQUENCE [LARGE SCALE GENOMIC DNA]</scope>
    <source>
        <strain evidence="6">QSDP1</strain>
    </source>
</reference>
<dbReference type="SMART" id="SM00028">
    <property type="entry name" value="TPR"/>
    <property type="match status" value="5"/>
</dbReference>
<dbReference type="RefSeq" id="XP_003288842.1">
    <property type="nucleotide sequence ID" value="XM_003288794.1"/>
</dbReference>
<dbReference type="OrthoDB" id="1414216at2759"/>
<dbReference type="FunCoup" id="F0ZN50">
    <property type="interactions" value="731"/>
</dbReference>
<dbReference type="PROSITE" id="PS51823">
    <property type="entry name" value="CLU"/>
    <property type="match status" value="1"/>
</dbReference>
<dbReference type="SUPFAM" id="SSF103107">
    <property type="entry name" value="Hypothetical protein c14orf129, hspc210"/>
    <property type="match status" value="1"/>
</dbReference>
<feature type="region of interest" description="Disordered" evidence="3">
    <location>
        <begin position="627"/>
        <end position="653"/>
    </location>
</feature>
<dbReference type="Pfam" id="PF13236">
    <property type="entry name" value="CLU"/>
    <property type="match status" value="1"/>
</dbReference>
<dbReference type="InterPro" id="IPR023231">
    <property type="entry name" value="GSKIP_dom_sf"/>
</dbReference>
<feature type="compositionally biased region" description="Low complexity" evidence="3">
    <location>
        <begin position="156"/>
        <end position="165"/>
    </location>
</feature>
<dbReference type="GO" id="GO:0005737">
    <property type="term" value="C:cytoplasm"/>
    <property type="evidence" value="ECO:0000318"/>
    <property type="project" value="GO_Central"/>
</dbReference>
<feature type="region of interest" description="Disordered" evidence="3">
    <location>
        <begin position="1187"/>
        <end position="1214"/>
    </location>
</feature>
<dbReference type="InterPro" id="IPR028275">
    <property type="entry name" value="CLU_N"/>
</dbReference>
<feature type="region of interest" description="Disordered" evidence="3">
    <location>
        <begin position="139"/>
        <end position="193"/>
    </location>
</feature>
<dbReference type="Gene3D" id="3.30.2280.10">
    <property type="entry name" value="Hypothetical protein (hspc210)"/>
    <property type="match status" value="1"/>
</dbReference>
<name>F0ZN50_DICPU</name>
<dbReference type="eggNOG" id="KOG1839">
    <property type="taxonomic scope" value="Eukaryota"/>
</dbReference>
<dbReference type="KEGG" id="dpp:DICPUDRAFT_34673"/>